<dbReference type="RefSeq" id="WP_163391714.1">
    <property type="nucleotide sequence ID" value="NZ_BMKP01000001.1"/>
</dbReference>
<keyword evidence="3" id="KW-1185">Reference proteome</keyword>
<dbReference type="Proteomes" id="UP000655016">
    <property type="component" value="Unassembled WGS sequence"/>
</dbReference>
<keyword evidence="1" id="KW-0812">Transmembrane</keyword>
<organism evidence="2 3">
    <name type="scientific">Flavobacterium limi</name>
    <dbReference type="NCBI Taxonomy" id="2045105"/>
    <lineage>
        <taxon>Bacteria</taxon>
        <taxon>Pseudomonadati</taxon>
        <taxon>Bacteroidota</taxon>
        <taxon>Flavobacteriia</taxon>
        <taxon>Flavobacteriales</taxon>
        <taxon>Flavobacteriaceae</taxon>
        <taxon>Flavobacterium</taxon>
    </lineage>
</organism>
<comment type="caution">
    <text evidence="2">The sequence shown here is derived from an EMBL/GenBank/DDBJ whole genome shotgun (WGS) entry which is preliminary data.</text>
</comment>
<feature type="transmembrane region" description="Helical" evidence="1">
    <location>
        <begin position="12"/>
        <end position="32"/>
    </location>
</feature>
<keyword evidence="1" id="KW-1133">Transmembrane helix</keyword>
<gene>
    <name evidence="2" type="ORF">GCM10011518_08110</name>
</gene>
<evidence type="ECO:0000256" key="1">
    <source>
        <dbReference type="SAM" id="Phobius"/>
    </source>
</evidence>
<evidence type="ECO:0000313" key="3">
    <source>
        <dbReference type="Proteomes" id="UP000655016"/>
    </source>
</evidence>
<dbReference type="EMBL" id="BMKP01000001">
    <property type="protein sequence ID" value="GGF01074.1"/>
    <property type="molecule type" value="Genomic_DNA"/>
</dbReference>
<feature type="transmembrane region" description="Helical" evidence="1">
    <location>
        <begin position="89"/>
        <end position="113"/>
    </location>
</feature>
<sequence>MQIHTVLRNNKTYKTLFIFAALLPFALLLDDLDLKKEIINSLVSLGPISYLIAYKIFDKRILAKYNRHLYFYTKYSSEKESIESTWQEFLYQMFLFFIPFLLIGIGELIFILIE</sequence>
<feature type="transmembrane region" description="Helical" evidence="1">
    <location>
        <begin position="38"/>
        <end position="57"/>
    </location>
</feature>
<protein>
    <submittedName>
        <fullName evidence="2">Uncharacterized protein</fullName>
    </submittedName>
</protein>
<reference evidence="3" key="1">
    <citation type="journal article" date="2019" name="Int. J. Syst. Evol. Microbiol.">
        <title>The Global Catalogue of Microorganisms (GCM) 10K type strain sequencing project: providing services to taxonomists for standard genome sequencing and annotation.</title>
        <authorList>
            <consortium name="The Broad Institute Genomics Platform"/>
            <consortium name="The Broad Institute Genome Sequencing Center for Infectious Disease"/>
            <person name="Wu L."/>
            <person name="Ma J."/>
        </authorList>
    </citation>
    <scope>NUCLEOTIDE SEQUENCE [LARGE SCALE GENOMIC DNA]</scope>
    <source>
        <strain evidence="3">CGMCC 1.16060</strain>
    </source>
</reference>
<proteinExistence type="predicted"/>
<keyword evidence="1" id="KW-0472">Membrane</keyword>
<name>A0ABQ1TQR5_9FLAO</name>
<evidence type="ECO:0000313" key="2">
    <source>
        <dbReference type="EMBL" id="GGF01074.1"/>
    </source>
</evidence>
<accession>A0ABQ1TQR5</accession>